<dbReference type="PANTHER" id="PTHR33595">
    <property type="entry name" value="VON WILLEBRAND FACTOR A DOMAIN PROTEIN"/>
    <property type="match status" value="1"/>
</dbReference>
<dbReference type="Proteomes" id="UP001163823">
    <property type="component" value="Chromosome 13"/>
</dbReference>
<comment type="caution">
    <text evidence="3">The sequence shown here is derived from an EMBL/GenBank/DDBJ whole genome shotgun (WGS) entry which is preliminary data.</text>
</comment>
<dbReference type="EMBL" id="JARAOO010000013">
    <property type="protein sequence ID" value="KAJ7945736.1"/>
    <property type="molecule type" value="Genomic_DNA"/>
</dbReference>
<evidence type="ECO:0000256" key="1">
    <source>
        <dbReference type="SAM" id="MobiDB-lite"/>
    </source>
</evidence>
<dbReference type="PANTHER" id="PTHR33595:SF7">
    <property type="entry name" value="OS12G0242500 PROTEIN"/>
    <property type="match status" value="1"/>
</dbReference>
<evidence type="ECO:0000313" key="4">
    <source>
        <dbReference type="Proteomes" id="UP001163823"/>
    </source>
</evidence>
<dbReference type="Pfam" id="PF25821">
    <property type="entry name" value="DUF7950"/>
    <property type="match status" value="1"/>
</dbReference>
<protein>
    <submittedName>
        <fullName evidence="3">von willebrand factor A domain protein</fullName>
    </submittedName>
</protein>
<gene>
    <name evidence="3" type="ORF">O6P43_030753</name>
</gene>
<dbReference type="InterPro" id="IPR057710">
    <property type="entry name" value="DUF7950"/>
</dbReference>
<feature type="domain" description="DUF7950" evidence="2">
    <location>
        <begin position="148"/>
        <end position="291"/>
    </location>
</feature>
<name>A0AAD7KVA4_QUISA</name>
<organism evidence="3 4">
    <name type="scientific">Quillaja saponaria</name>
    <name type="common">Soap bark tree</name>
    <dbReference type="NCBI Taxonomy" id="32244"/>
    <lineage>
        <taxon>Eukaryota</taxon>
        <taxon>Viridiplantae</taxon>
        <taxon>Streptophyta</taxon>
        <taxon>Embryophyta</taxon>
        <taxon>Tracheophyta</taxon>
        <taxon>Spermatophyta</taxon>
        <taxon>Magnoliopsida</taxon>
        <taxon>eudicotyledons</taxon>
        <taxon>Gunneridae</taxon>
        <taxon>Pentapetalae</taxon>
        <taxon>rosids</taxon>
        <taxon>fabids</taxon>
        <taxon>Fabales</taxon>
        <taxon>Quillajaceae</taxon>
        <taxon>Quillaja</taxon>
    </lineage>
</organism>
<reference evidence="3" key="1">
    <citation type="journal article" date="2023" name="Science">
        <title>Elucidation of the pathway for biosynthesis of saponin adjuvants from the soapbark tree.</title>
        <authorList>
            <person name="Reed J."/>
            <person name="Orme A."/>
            <person name="El-Demerdash A."/>
            <person name="Owen C."/>
            <person name="Martin L.B.B."/>
            <person name="Misra R.C."/>
            <person name="Kikuchi S."/>
            <person name="Rejzek M."/>
            <person name="Martin A.C."/>
            <person name="Harkess A."/>
            <person name="Leebens-Mack J."/>
            <person name="Louveau T."/>
            <person name="Stephenson M.J."/>
            <person name="Osbourn A."/>
        </authorList>
    </citation>
    <scope>NUCLEOTIDE SEQUENCE</scope>
    <source>
        <strain evidence="3">S10</strain>
    </source>
</reference>
<accession>A0AAD7KVA4</accession>
<evidence type="ECO:0000259" key="2">
    <source>
        <dbReference type="Pfam" id="PF25821"/>
    </source>
</evidence>
<evidence type="ECO:0000313" key="3">
    <source>
        <dbReference type="EMBL" id="KAJ7945736.1"/>
    </source>
</evidence>
<keyword evidence="4" id="KW-1185">Reference proteome</keyword>
<feature type="region of interest" description="Disordered" evidence="1">
    <location>
        <begin position="53"/>
        <end position="75"/>
    </location>
</feature>
<dbReference type="KEGG" id="qsa:O6P43_030753"/>
<proteinExistence type="predicted"/>
<sequence length="294" mass="32604">MLTICQMLTGIMSRFRPIAPKPAAGMTTSGGYSSENGEAYRKGGCRAKRKYVREKTNSNKRCNRRRKASPEKRNTVVTLPLLPETPDRKDSPVRVSTVTKQEMKSVSAPMWLNFENCESNGKMEPTAYWYFEKKTDLAVQKPLRVAYSYVTIQCVTETWMDRNGLGSTNEKRKLNLGKDTCPGFISDCFGRVTWTNGAYRKMVGQSVEGDGGGGGGGGGGDEEVIITVWLVMTEEVAVTINRLQSYTAFTCRVRVHSTCGKESSLLTVPCDVWRMDSGGFAWRLDVKAALSLGR</sequence>
<dbReference type="AlphaFoldDB" id="A0AAD7KVA4"/>